<dbReference type="EMBL" id="VDFW01000003">
    <property type="protein sequence ID" value="TNC28801.1"/>
    <property type="molecule type" value="Genomic_DNA"/>
</dbReference>
<dbReference type="Pfam" id="PF01569">
    <property type="entry name" value="PAP2"/>
    <property type="match status" value="1"/>
</dbReference>
<gene>
    <name evidence="3" type="ORF">FG385_04960</name>
</gene>
<keyword evidence="1" id="KW-1133">Transmembrane helix</keyword>
<reference evidence="3 4" key="1">
    <citation type="submission" date="2019-06" db="EMBL/GenBank/DDBJ databases">
        <title>Amycolatopsis alkalitolerans sp. nov., isolated from Gastrodia elata Blume.</title>
        <authorList>
            <person name="Narsing Rao M.P."/>
            <person name="Li W.J."/>
        </authorList>
    </citation>
    <scope>NUCLEOTIDE SEQUENCE [LARGE SCALE GENOMIC DNA]</scope>
    <source>
        <strain evidence="3 4">SYSUP0005</strain>
    </source>
</reference>
<protein>
    <submittedName>
        <fullName evidence="3">Phosphatase PAP2 family protein</fullName>
    </submittedName>
</protein>
<keyword evidence="1" id="KW-0472">Membrane</keyword>
<name>A0A5C4M7I8_9PSEU</name>
<dbReference type="SUPFAM" id="SSF48317">
    <property type="entry name" value="Acid phosphatase/Vanadium-dependent haloperoxidase"/>
    <property type="match status" value="1"/>
</dbReference>
<dbReference type="Proteomes" id="UP000305546">
    <property type="component" value="Unassembled WGS sequence"/>
</dbReference>
<evidence type="ECO:0000259" key="2">
    <source>
        <dbReference type="SMART" id="SM00014"/>
    </source>
</evidence>
<feature type="transmembrane region" description="Helical" evidence="1">
    <location>
        <begin position="102"/>
        <end position="121"/>
    </location>
</feature>
<feature type="domain" description="Phosphatidic acid phosphatase type 2/haloperoxidase" evidence="2">
    <location>
        <begin position="69"/>
        <end position="176"/>
    </location>
</feature>
<evidence type="ECO:0000256" key="1">
    <source>
        <dbReference type="SAM" id="Phobius"/>
    </source>
</evidence>
<comment type="caution">
    <text evidence="3">The sequence shown here is derived from an EMBL/GenBank/DDBJ whole genome shotgun (WGS) entry which is preliminary data.</text>
</comment>
<dbReference type="InterPro" id="IPR036938">
    <property type="entry name" value="PAP2/HPO_sf"/>
</dbReference>
<accession>A0A5C4M7I8</accession>
<feature type="transmembrane region" description="Helical" evidence="1">
    <location>
        <begin position="128"/>
        <end position="149"/>
    </location>
</feature>
<keyword evidence="4" id="KW-1185">Reference proteome</keyword>
<feature type="transmembrane region" description="Helical" evidence="1">
    <location>
        <begin position="69"/>
        <end position="90"/>
    </location>
</feature>
<dbReference type="AlphaFoldDB" id="A0A5C4M7I8"/>
<dbReference type="SMART" id="SM00014">
    <property type="entry name" value="acidPPc"/>
    <property type="match status" value="1"/>
</dbReference>
<proteinExistence type="predicted"/>
<dbReference type="OrthoDB" id="3822538at2"/>
<feature type="transmembrane region" description="Helical" evidence="1">
    <location>
        <begin position="161"/>
        <end position="179"/>
    </location>
</feature>
<evidence type="ECO:0000313" key="4">
    <source>
        <dbReference type="Proteomes" id="UP000305546"/>
    </source>
</evidence>
<keyword evidence="1" id="KW-0812">Transmembrane</keyword>
<dbReference type="InterPro" id="IPR000326">
    <property type="entry name" value="PAP2/HPO"/>
</dbReference>
<sequence length="187" mass="18969">MVAALVVLAQGLLYAGESSGEFVAPWDGLEQPLYGIALVIDFLGEPLGAVLLVAALTGGCWLAGRRRSAVLVLAGTGVTVGATALLKPIVGRTIHGGYLSFPSGHTAFATTLALIVAMAAADRLRLGGAAGTVLVLSVALLAGAVMGWTEVALSAHYPTDALGGFCTALAAVPPTSWAVDRFFPARR</sequence>
<dbReference type="Gene3D" id="1.20.144.10">
    <property type="entry name" value="Phosphatidic acid phosphatase type 2/haloperoxidase"/>
    <property type="match status" value="1"/>
</dbReference>
<organism evidence="3 4">
    <name type="scientific">Amycolatopsis alkalitolerans</name>
    <dbReference type="NCBI Taxonomy" id="2547244"/>
    <lineage>
        <taxon>Bacteria</taxon>
        <taxon>Bacillati</taxon>
        <taxon>Actinomycetota</taxon>
        <taxon>Actinomycetes</taxon>
        <taxon>Pseudonocardiales</taxon>
        <taxon>Pseudonocardiaceae</taxon>
        <taxon>Amycolatopsis</taxon>
    </lineage>
</organism>
<feature type="transmembrane region" description="Helical" evidence="1">
    <location>
        <begin position="36"/>
        <end position="62"/>
    </location>
</feature>
<evidence type="ECO:0000313" key="3">
    <source>
        <dbReference type="EMBL" id="TNC28801.1"/>
    </source>
</evidence>